<dbReference type="NCBIfam" id="NF040713">
    <property type="entry name" value="ZapE"/>
    <property type="match status" value="1"/>
</dbReference>
<dbReference type="InterPro" id="IPR005654">
    <property type="entry name" value="ATPase_AFG1-like"/>
</dbReference>
<dbReference type="OrthoDB" id="548867at2759"/>
<dbReference type="GO" id="GO:0005739">
    <property type="term" value="C:mitochondrion"/>
    <property type="evidence" value="ECO:0007669"/>
    <property type="project" value="TreeGrafter"/>
</dbReference>
<dbReference type="Proteomes" id="UP000242188">
    <property type="component" value="Unassembled WGS sequence"/>
</dbReference>
<comment type="caution">
    <text evidence="5">The sequence shown here is derived from an EMBL/GenBank/DDBJ whole genome shotgun (WGS) entry which is preliminary data.</text>
</comment>
<evidence type="ECO:0000256" key="1">
    <source>
        <dbReference type="ARBA" id="ARBA00010322"/>
    </source>
</evidence>
<dbReference type="AlphaFoldDB" id="A0A210PRN2"/>
<accession>A0A210PRN2</accession>
<dbReference type="Pfam" id="PF03969">
    <property type="entry name" value="AFG1_ATPase"/>
    <property type="match status" value="1"/>
</dbReference>
<feature type="region of interest" description="Disordered" evidence="4">
    <location>
        <begin position="467"/>
        <end position="487"/>
    </location>
</feature>
<protein>
    <submittedName>
        <fullName evidence="5">Lactation elevated protein 1</fullName>
    </submittedName>
</protein>
<dbReference type="GO" id="GO:0016887">
    <property type="term" value="F:ATP hydrolysis activity"/>
    <property type="evidence" value="ECO:0007669"/>
    <property type="project" value="InterPro"/>
</dbReference>
<evidence type="ECO:0000313" key="5">
    <source>
        <dbReference type="EMBL" id="OWF39155.1"/>
    </source>
</evidence>
<gene>
    <name evidence="5" type="ORF">KP79_PYT07158</name>
</gene>
<dbReference type="PANTHER" id="PTHR12169:SF6">
    <property type="entry name" value="AFG1-LIKE ATPASE"/>
    <property type="match status" value="1"/>
</dbReference>
<keyword evidence="3" id="KW-0067">ATP-binding</keyword>
<dbReference type="GO" id="GO:0005524">
    <property type="term" value="F:ATP binding"/>
    <property type="evidence" value="ECO:0007669"/>
    <property type="project" value="UniProtKB-KW"/>
</dbReference>
<keyword evidence="2" id="KW-0547">Nucleotide-binding</keyword>
<reference evidence="5 6" key="1">
    <citation type="journal article" date="2017" name="Nat. Ecol. Evol.">
        <title>Scallop genome provides insights into evolution of bilaterian karyotype and development.</title>
        <authorList>
            <person name="Wang S."/>
            <person name="Zhang J."/>
            <person name="Jiao W."/>
            <person name="Li J."/>
            <person name="Xun X."/>
            <person name="Sun Y."/>
            <person name="Guo X."/>
            <person name="Huan P."/>
            <person name="Dong B."/>
            <person name="Zhang L."/>
            <person name="Hu X."/>
            <person name="Sun X."/>
            <person name="Wang J."/>
            <person name="Zhao C."/>
            <person name="Wang Y."/>
            <person name="Wang D."/>
            <person name="Huang X."/>
            <person name="Wang R."/>
            <person name="Lv J."/>
            <person name="Li Y."/>
            <person name="Zhang Z."/>
            <person name="Liu B."/>
            <person name="Lu W."/>
            <person name="Hui Y."/>
            <person name="Liang J."/>
            <person name="Zhou Z."/>
            <person name="Hou R."/>
            <person name="Li X."/>
            <person name="Liu Y."/>
            <person name="Li H."/>
            <person name="Ning X."/>
            <person name="Lin Y."/>
            <person name="Zhao L."/>
            <person name="Xing Q."/>
            <person name="Dou J."/>
            <person name="Li Y."/>
            <person name="Mao J."/>
            <person name="Guo H."/>
            <person name="Dou H."/>
            <person name="Li T."/>
            <person name="Mu C."/>
            <person name="Jiang W."/>
            <person name="Fu Q."/>
            <person name="Fu X."/>
            <person name="Miao Y."/>
            <person name="Liu J."/>
            <person name="Yu Q."/>
            <person name="Li R."/>
            <person name="Liao H."/>
            <person name="Li X."/>
            <person name="Kong Y."/>
            <person name="Jiang Z."/>
            <person name="Chourrout D."/>
            <person name="Li R."/>
            <person name="Bao Z."/>
        </authorList>
    </citation>
    <scope>NUCLEOTIDE SEQUENCE [LARGE SCALE GENOMIC DNA]</scope>
    <source>
        <strain evidence="5 6">PY_sf001</strain>
    </source>
</reference>
<evidence type="ECO:0000256" key="4">
    <source>
        <dbReference type="SAM" id="MobiDB-lite"/>
    </source>
</evidence>
<organism evidence="5 6">
    <name type="scientific">Mizuhopecten yessoensis</name>
    <name type="common">Japanese scallop</name>
    <name type="synonym">Patinopecten yessoensis</name>
    <dbReference type="NCBI Taxonomy" id="6573"/>
    <lineage>
        <taxon>Eukaryota</taxon>
        <taxon>Metazoa</taxon>
        <taxon>Spiralia</taxon>
        <taxon>Lophotrochozoa</taxon>
        <taxon>Mollusca</taxon>
        <taxon>Bivalvia</taxon>
        <taxon>Autobranchia</taxon>
        <taxon>Pteriomorphia</taxon>
        <taxon>Pectinida</taxon>
        <taxon>Pectinoidea</taxon>
        <taxon>Pectinidae</taxon>
        <taxon>Mizuhopecten</taxon>
    </lineage>
</organism>
<dbReference type="FunFam" id="3.40.50.300:FF:003041">
    <property type="entry name" value="Predicted protein"/>
    <property type="match status" value="1"/>
</dbReference>
<sequence>MNVYRFILTGSRLVSERFHNNCCSSFHVGARRHQIAAREAGSRVDEGEKLQGLPDGPMSIYQEKIASRKLKYDSHQVGIVQNLEDLHTTLESYEPQQSEGWFTKMFSRNEKDKSGHPKGLYLHGKVGTGKTMLMDLFHDQSRVKKKKRVHFHKFMLDVHKRIHAIKQTIPRQYNVQKIDPFDPIPPVAKEISEETWLLCFDEFQVTDIADAMILKRLFMELFKNGIVVVATSNRPPDDLYKNGLQRGTFLPFIGILKSHCKTLNLDSGIDYRMTVGPAEGKIYFLTSNSEADTHLDHIFDHLSAEEDQDPGPREIIVLKRKLLLPKTCGGVLDTDFNSMCAQPLGAIDYLEISQNFDTVIVRNIPRMSLSRKSEARRFITLIDTLYDKKVRVLCSAEVEPIGLFTSGSISKRDEETNSMLMDDLGILQRSGMGDAKASIFTGEEELFAFDRTVSRLTEMQTLEYWNERKPTRSYHPSKSQKDPVKHV</sequence>
<comment type="similarity">
    <text evidence="1">Belongs to the AFG1 ATPase family.</text>
</comment>
<proteinExistence type="inferred from homology"/>
<dbReference type="Gene3D" id="3.40.50.300">
    <property type="entry name" value="P-loop containing nucleotide triphosphate hydrolases"/>
    <property type="match status" value="1"/>
</dbReference>
<evidence type="ECO:0000256" key="3">
    <source>
        <dbReference type="ARBA" id="ARBA00022840"/>
    </source>
</evidence>
<dbReference type="InterPro" id="IPR027417">
    <property type="entry name" value="P-loop_NTPase"/>
</dbReference>
<dbReference type="PANTHER" id="PTHR12169">
    <property type="entry name" value="ATPASE N2B"/>
    <property type="match status" value="1"/>
</dbReference>
<dbReference type="SUPFAM" id="SSF52540">
    <property type="entry name" value="P-loop containing nucleoside triphosphate hydrolases"/>
    <property type="match status" value="1"/>
</dbReference>
<dbReference type="STRING" id="6573.A0A210PRN2"/>
<evidence type="ECO:0000256" key="2">
    <source>
        <dbReference type="ARBA" id="ARBA00022741"/>
    </source>
</evidence>
<dbReference type="EMBL" id="NEDP02005539">
    <property type="protein sequence ID" value="OWF39155.1"/>
    <property type="molecule type" value="Genomic_DNA"/>
</dbReference>
<name>A0A210PRN2_MIZYE</name>
<evidence type="ECO:0000313" key="6">
    <source>
        <dbReference type="Proteomes" id="UP000242188"/>
    </source>
</evidence>
<keyword evidence="6" id="KW-1185">Reference proteome</keyword>